<dbReference type="PROSITE" id="PS50005">
    <property type="entry name" value="TPR"/>
    <property type="match status" value="1"/>
</dbReference>
<accession>A0A6P4FFC1</accession>
<name>A0A6P4FFC1_DRORH</name>
<dbReference type="RefSeq" id="XP_016987924.1">
    <property type="nucleotide sequence ID" value="XM_017132435.1"/>
</dbReference>
<protein>
    <submittedName>
        <fullName evidence="2">Uncharacterized protein LOC108050659</fullName>
    </submittedName>
</protein>
<dbReference type="SUPFAM" id="SSF48452">
    <property type="entry name" value="TPR-like"/>
    <property type="match status" value="1"/>
</dbReference>
<dbReference type="OMA" id="QYQTRRT"/>
<evidence type="ECO:0000256" key="1">
    <source>
        <dbReference type="PROSITE-ProRule" id="PRU00339"/>
    </source>
</evidence>
<dbReference type="AlphaFoldDB" id="A0A6P4FFC1"/>
<proteinExistence type="predicted"/>
<dbReference type="GeneID" id="108050659"/>
<dbReference type="InterPro" id="IPR011990">
    <property type="entry name" value="TPR-like_helical_dom_sf"/>
</dbReference>
<feature type="repeat" description="TPR" evidence="1">
    <location>
        <begin position="35"/>
        <end position="68"/>
    </location>
</feature>
<keyword evidence="1" id="KW-0802">TPR repeat</keyword>
<sequence>MTSIIQPETFIPQAQGVESAIPIWLKLDWSPEIEQSIYKDWGTYYSRRRRENLGMYYFDKALKLAPADFTTLYRRSQSKRKNALTESALKDSLEAKRLLTNLQRSDAPINLEVCDALYELNQLENSMAELYNNTRLFIGNKSKMFDHRLVVVGENIEDSCGPSMTQFISENEKLIVQLKEELNKYKEDTRPLWKILKEQEKCDVLSIPEIEDEMLSPLEIARRSRAFDVFNQMFIDRSWHDVIFLKHVRKNPNLLLDQCKNSNEYLKTLTMKKYDEIKHFLKMLEARSPMYNIRYQKFTNKKLMDKFRQEYLYRVQYQTSRNMKTALRSIKYLRNNKNLMKLSSYVEEVMGDYVVRKTNRIMPWKFEFLNEVYNTLALAYVDQYTVPKNFRFAEKNALLRLLRFPFPMDKTLEAQHFVFGDRSTHQEIPVDPAMSKSRQILNRYEHRMIFAKYPIEKSYLLHQIASTHLESNRFDECCFSARKSIEEAKNCNSYIWQFLSNLLIIKASAALHKVERTSEALVKAVEIADKLKNKDILNYLNACITCNEEEFVVKKQSIFANSGRRDSKNSVRSSQSLQQSE</sequence>
<gene>
    <name evidence="2" type="primary">LOC108050659</name>
</gene>
<organism evidence="2">
    <name type="scientific">Drosophila rhopaloa</name>
    <name type="common">Fruit fly</name>
    <dbReference type="NCBI Taxonomy" id="1041015"/>
    <lineage>
        <taxon>Eukaryota</taxon>
        <taxon>Metazoa</taxon>
        <taxon>Ecdysozoa</taxon>
        <taxon>Arthropoda</taxon>
        <taxon>Hexapoda</taxon>
        <taxon>Insecta</taxon>
        <taxon>Pterygota</taxon>
        <taxon>Neoptera</taxon>
        <taxon>Endopterygota</taxon>
        <taxon>Diptera</taxon>
        <taxon>Brachycera</taxon>
        <taxon>Muscomorpha</taxon>
        <taxon>Ephydroidea</taxon>
        <taxon>Drosophilidae</taxon>
        <taxon>Drosophila</taxon>
        <taxon>Sophophora</taxon>
    </lineage>
</organism>
<dbReference type="PANTHER" id="PTHR21391:SF0">
    <property type="entry name" value="AT04489P-RELATED"/>
    <property type="match status" value="1"/>
</dbReference>
<dbReference type="PANTHER" id="PTHR21391">
    <property type="entry name" value="AT04489P-RELATED"/>
    <property type="match status" value="1"/>
</dbReference>
<reference evidence="2" key="1">
    <citation type="submission" date="2025-08" db="UniProtKB">
        <authorList>
            <consortium name="RefSeq"/>
        </authorList>
    </citation>
    <scope>IDENTIFICATION</scope>
</reference>
<dbReference type="InterPro" id="IPR019734">
    <property type="entry name" value="TPR_rpt"/>
</dbReference>
<dbReference type="RefSeq" id="XP_016987924.2">
    <property type="nucleotide sequence ID" value="XM_017132435.2"/>
</dbReference>
<evidence type="ECO:0000313" key="2">
    <source>
        <dbReference type="RefSeq" id="XP_016987924.1"/>
    </source>
</evidence>
<dbReference type="OrthoDB" id="7752111at2759"/>